<comment type="caution">
    <text evidence="12">The sequence shown here is derived from an EMBL/GenBank/DDBJ whole genome shotgun (WGS) entry which is preliminary data.</text>
</comment>
<keyword evidence="2 8" id="KW-0813">Transport</keyword>
<dbReference type="Proteomes" id="UP000248917">
    <property type="component" value="Unassembled WGS sequence"/>
</dbReference>
<dbReference type="Gene3D" id="2.40.170.20">
    <property type="entry name" value="TonB-dependent receptor, beta-barrel domain"/>
    <property type="match status" value="1"/>
</dbReference>
<sequence length="771" mass="84844">MRCFNLVLKFASLFKLSLDKDLYYMKLIYLLAGLLLVQVQSVFAQKVELDSIKTNELTFVTIVGDRGKSIPGSGLYINKAKLEQLNQPNINNVLRVVPGVNIRDEEGFGLRPNIGLRGTPVNRSAKITLMEDGILMAPAPYSDPSAYYFPTFARMQGVEVLKGSSQIKYGPYTIGGAVNLISTAIPDSFSGFAQVSYGSFNTNQQRVWVGDSHQNFDYVFEVNRIASDGFKELTNGANTGFDRRDVMGKLRWHTREDAVVPQSVTLKFVNSSEEGNETYLGLTYQDYQANPRRRYAGTQRDILDMSHQHLSLTHSVRPAKGLVINTTGYYATTFRDWARANSFGGQGINAILNNPSAQMTAYQIMTGQANGAVDYQSAARTYFSKGLQWNAAYGFSTEKIYHTIQVGIRLHADQADRFATRSTYAMTDGTMILTNAGVKGNQENQLRDAQSLAAYLNYDVQFDKLKISPGFRVEKIDFQFQNFGNADNARLGTALRSAENGLSIFLPGIGFTYDVNQDLNLFAGVHRGFSPPGMPSVSSTTGQAKVETSVNYELGYRFEKEGFSSSLTGFLNNYDNILGSDNISGGGAGTGDMFNAGNAKIQGIEFSLSYDLLHTKGQENKVRLPVSIAYTYTSAKFQDTFVNGGGDWGSGQINRGDFIPFITPQLISGIIGFESGRFNANLIARYTGETRVKPGQGEVIYPSDIVAFSDVNALREFLIMDLSANYRVKGGLTAFSTVNNLTNSKAIVANLPQGYRPNLPLSLNLGLKLQF</sequence>
<proteinExistence type="inferred from homology"/>
<evidence type="ECO:0000256" key="2">
    <source>
        <dbReference type="ARBA" id="ARBA00022448"/>
    </source>
</evidence>
<keyword evidence="7 8" id="KW-0998">Cell outer membrane</keyword>
<comment type="subcellular location">
    <subcellularLocation>
        <location evidence="1 8">Cell outer membrane</location>
        <topology evidence="1 8">Multi-pass membrane protein</topology>
    </subcellularLocation>
</comment>
<evidence type="ECO:0000256" key="6">
    <source>
        <dbReference type="ARBA" id="ARBA00023136"/>
    </source>
</evidence>
<dbReference type="GO" id="GO:0009279">
    <property type="term" value="C:cell outer membrane"/>
    <property type="evidence" value="ECO:0007669"/>
    <property type="project" value="UniProtKB-SubCell"/>
</dbReference>
<dbReference type="EMBL" id="QKTX01000014">
    <property type="protein sequence ID" value="PZV79627.1"/>
    <property type="molecule type" value="Genomic_DNA"/>
</dbReference>
<dbReference type="InterPro" id="IPR000531">
    <property type="entry name" value="Beta-barrel_TonB"/>
</dbReference>
<comment type="similarity">
    <text evidence="8 9">Belongs to the TonB-dependent receptor family.</text>
</comment>
<dbReference type="PROSITE" id="PS52016">
    <property type="entry name" value="TONB_DEPENDENT_REC_3"/>
    <property type="match status" value="1"/>
</dbReference>
<dbReference type="SUPFAM" id="SSF56935">
    <property type="entry name" value="Porins"/>
    <property type="match status" value="1"/>
</dbReference>
<gene>
    <name evidence="12" type="ORF">CLV31_11460</name>
</gene>
<feature type="domain" description="TonB-dependent receptor plug" evidence="11">
    <location>
        <begin position="69"/>
        <end position="177"/>
    </location>
</feature>
<keyword evidence="3 8" id="KW-1134">Transmembrane beta strand</keyword>
<keyword evidence="6 8" id="KW-0472">Membrane</keyword>
<evidence type="ECO:0000256" key="4">
    <source>
        <dbReference type="ARBA" id="ARBA00022692"/>
    </source>
</evidence>
<dbReference type="InterPro" id="IPR036942">
    <property type="entry name" value="Beta-barrel_TonB_sf"/>
</dbReference>
<evidence type="ECO:0000313" key="13">
    <source>
        <dbReference type="Proteomes" id="UP000248917"/>
    </source>
</evidence>
<keyword evidence="5 9" id="KW-0798">TonB box</keyword>
<evidence type="ECO:0000256" key="9">
    <source>
        <dbReference type="RuleBase" id="RU003357"/>
    </source>
</evidence>
<reference evidence="12 13" key="1">
    <citation type="submission" date="2018-06" db="EMBL/GenBank/DDBJ databases">
        <title>Genomic Encyclopedia of Archaeal and Bacterial Type Strains, Phase II (KMG-II): from individual species to whole genera.</title>
        <authorList>
            <person name="Goeker M."/>
        </authorList>
    </citation>
    <scope>NUCLEOTIDE SEQUENCE [LARGE SCALE GENOMIC DNA]</scope>
    <source>
        <strain evidence="12 13">T4</strain>
    </source>
</reference>
<accession>A0A326RLA6</accession>
<keyword evidence="13" id="KW-1185">Reference proteome</keyword>
<evidence type="ECO:0000256" key="7">
    <source>
        <dbReference type="ARBA" id="ARBA00023237"/>
    </source>
</evidence>
<evidence type="ECO:0000256" key="5">
    <source>
        <dbReference type="ARBA" id="ARBA00023077"/>
    </source>
</evidence>
<dbReference type="GO" id="GO:0033214">
    <property type="term" value="P:siderophore-iron import into cell"/>
    <property type="evidence" value="ECO:0007669"/>
    <property type="project" value="TreeGrafter"/>
</dbReference>
<dbReference type="Gene3D" id="2.170.130.10">
    <property type="entry name" value="TonB-dependent receptor, plug domain"/>
    <property type="match status" value="1"/>
</dbReference>
<dbReference type="InterPro" id="IPR012910">
    <property type="entry name" value="Plug_dom"/>
</dbReference>
<dbReference type="PANTHER" id="PTHR30442:SF0">
    <property type="entry name" value="FE(3+) DICITRATE TRANSPORT PROTEIN FECA"/>
    <property type="match status" value="1"/>
</dbReference>
<protein>
    <submittedName>
        <fullName evidence="12">Fe(3+) dicitrate transport protein</fullName>
    </submittedName>
</protein>
<evidence type="ECO:0000256" key="8">
    <source>
        <dbReference type="PROSITE-ProRule" id="PRU01360"/>
    </source>
</evidence>
<dbReference type="Pfam" id="PF00593">
    <property type="entry name" value="TonB_dep_Rec_b-barrel"/>
    <property type="match status" value="1"/>
</dbReference>
<evidence type="ECO:0000259" key="11">
    <source>
        <dbReference type="Pfam" id="PF07715"/>
    </source>
</evidence>
<organism evidence="12 13">
    <name type="scientific">Algoriphagus aquaeductus</name>
    <dbReference type="NCBI Taxonomy" id="475299"/>
    <lineage>
        <taxon>Bacteria</taxon>
        <taxon>Pseudomonadati</taxon>
        <taxon>Bacteroidota</taxon>
        <taxon>Cytophagia</taxon>
        <taxon>Cytophagales</taxon>
        <taxon>Cyclobacteriaceae</taxon>
        <taxon>Algoriphagus</taxon>
    </lineage>
</organism>
<dbReference type="InterPro" id="IPR037066">
    <property type="entry name" value="Plug_dom_sf"/>
</dbReference>
<keyword evidence="4 8" id="KW-0812">Transmembrane</keyword>
<dbReference type="PANTHER" id="PTHR30442">
    <property type="entry name" value="IRON III DICITRATE TRANSPORT PROTEIN FECA"/>
    <property type="match status" value="1"/>
</dbReference>
<dbReference type="Pfam" id="PF07715">
    <property type="entry name" value="Plug"/>
    <property type="match status" value="1"/>
</dbReference>
<dbReference type="AlphaFoldDB" id="A0A326RLA6"/>
<evidence type="ECO:0000313" key="12">
    <source>
        <dbReference type="EMBL" id="PZV79627.1"/>
    </source>
</evidence>
<name>A0A326RLA6_9BACT</name>
<feature type="domain" description="TonB-dependent receptor-like beta-barrel" evidence="10">
    <location>
        <begin position="278"/>
        <end position="741"/>
    </location>
</feature>
<evidence type="ECO:0000259" key="10">
    <source>
        <dbReference type="Pfam" id="PF00593"/>
    </source>
</evidence>
<evidence type="ECO:0000256" key="1">
    <source>
        <dbReference type="ARBA" id="ARBA00004571"/>
    </source>
</evidence>
<evidence type="ECO:0000256" key="3">
    <source>
        <dbReference type="ARBA" id="ARBA00022452"/>
    </source>
</evidence>
<dbReference type="InterPro" id="IPR039426">
    <property type="entry name" value="TonB-dep_rcpt-like"/>
</dbReference>